<feature type="compositionally biased region" description="Basic and acidic residues" evidence="1">
    <location>
        <begin position="62"/>
        <end position="71"/>
    </location>
</feature>
<proteinExistence type="predicted"/>
<dbReference type="STRING" id="933852.A0A0C3AK20"/>
<dbReference type="EMBL" id="KN824593">
    <property type="protein sequence ID" value="KIM19636.1"/>
    <property type="molecule type" value="Genomic_DNA"/>
</dbReference>
<feature type="compositionally biased region" description="Low complexity" evidence="1">
    <location>
        <begin position="29"/>
        <end position="46"/>
    </location>
</feature>
<sequence length="312" mass="32009">MFALPPFITPLTRAQLVSGDLATKMAPGTPLSPSSMPSTPTVSTLSTTTKLAAAKSSIVAAAEKRTAERHASSGPRGAKGKGMALGSAKGKGGMSNGQAALMAELEKEMKSEEVEVADAWDDDDQATPAEVDEAGGDLMDVNADEDDWTAFESAPTGSAPPADTAAAAWGAALQSPASITVSENPWQESADDLASAFNAQPTYPSLSTSSTLQPKTTSSRLGSSGKSTPSMSAVPSTWQSPITSPKVANADADDWGNVVAVEDVRSAAASPPPASASMAGMSKEEKAAEMARRREERKARIAQLKEQKKGGA</sequence>
<evidence type="ECO:0000313" key="3">
    <source>
        <dbReference type="Proteomes" id="UP000054097"/>
    </source>
</evidence>
<dbReference type="OrthoDB" id="3209792at2759"/>
<accession>A0A0C3AK20</accession>
<evidence type="ECO:0000313" key="2">
    <source>
        <dbReference type="EMBL" id="KIM19636.1"/>
    </source>
</evidence>
<feature type="compositionally biased region" description="Low complexity" evidence="1">
    <location>
        <begin position="200"/>
        <end position="219"/>
    </location>
</feature>
<feature type="compositionally biased region" description="Basic and acidic residues" evidence="1">
    <location>
        <begin position="104"/>
        <end position="113"/>
    </location>
</feature>
<dbReference type="Proteomes" id="UP000054097">
    <property type="component" value="Unassembled WGS sequence"/>
</dbReference>
<feature type="compositionally biased region" description="Polar residues" evidence="1">
    <location>
        <begin position="220"/>
        <end position="243"/>
    </location>
</feature>
<keyword evidence="3" id="KW-1185">Reference proteome</keyword>
<feature type="compositionally biased region" description="Basic and acidic residues" evidence="1">
    <location>
        <begin position="282"/>
        <end position="312"/>
    </location>
</feature>
<feature type="region of interest" description="Disordered" evidence="1">
    <location>
        <begin position="61"/>
        <end position="250"/>
    </location>
</feature>
<dbReference type="AlphaFoldDB" id="A0A0C3AK20"/>
<gene>
    <name evidence="2" type="ORF">M408DRAFT_196263</name>
</gene>
<feature type="region of interest" description="Disordered" evidence="1">
    <location>
        <begin position="25"/>
        <end position="46"/>
    </location>
</feature>
<name>A0A0C3AK20_SERVB</name>
<reference evidence="3" key="2">
    <citation type="submission" date="2015-01" db="EMBL/GenBank/DDBJ databases">
        <title>Evolutionary Origins and Diversification of the Mycorrhizal Mutualists.</title>
        <authorList>
            <consortium name="DOE Joint Genome Institute"/>
            <consortium name="Mycorrhizal Genomics Consortium"/>
            <person name="Kohler A."/>
            <person name="Kuo A."/>
            <person name="Nagy L.G."/>
            <person name="Floudas D."/>
            <person name="Copeland A."/>
            <person name="Barry K.W."/>
            <person name="Cichocki N."/>
            <person name="Veneault-Fourrey C."/>
            <person name="LaButti K."/>
            <person name="Lindquist E.A."/>
            <person name="Lipzen A."/>
            <person name="Lundell T."/>
            <person name="Morin E."/>
            <person name="Murat C."/>
            <person name="Riley R."/>
            <person name="Ohm R."/>
            <person name="Sun H."/>
            <person name="Tunlid A."/>
            <person name="Henrissat B."/>
            <person name="Grigoriev I.V."/>
            <person name="Hibbett D.S."/>
            <person name="Martin F."/>
        </authorList>
    </citation>
    <scope>NUCLEOTIDE SEQUENCE [LARGE SCALE GENOMIC DNA]</scope>
    <source>
        <strain evidence="3">MAFF 305830</strain>
    </source>
</reference>
<evidence type="ECO:0000256" key="1">
    <source>
        <dbReference type="SAM" id="MobiDB-lite"/>
    </source>
</evidence>
<feature type="compositionally biased region" description="Acidic residues" evidence="1">
    <location>
        <begin position="114"/>
        <end position="135"/>
    </location>
</feature>
<organism evidence="2 3">
    <name type="scientific">Serendipita vermifera MAFF 305830</name>
    <dbReference type="NCBI Taxonomy" id="933852"/>
    <lineage>
        <taxon>Eukaryota</taxon>
        <taxon>Fungi</taxon>
        <taxon>Dikarya</taxon>
        <taxon>Basidiomycota</taxon>
        <taxon>Agaricomycotina</taxon>
        <taxon>Agaricomycetes</taxon>
        <taxon>Sebacinales</taxon>
        <taxon>Serendipitaceae</taxon>
        <taxon>Serendipita</taxon>
    </lineage>
</organism>
<dbReference type="HOGENOM" id="CLU_891872_0_0_1"/>
<reference evidence="2 3" key="1">
    <citation type="submission" date="2014-04" db="EMBL/GenBank/DDBJ databases">
        <authorList>
            <consortium name="DOE Joint Genome Institute"/>
            <person name="Kuo A."/>
            <person name="Zuccaro A."/>
            <person name="Kohler A."/>
            <person name="Nagy L.G."/>
            <person name="Floudas D."/>
            <person name="Copeland A."/>
            <person name="Barry K.W."/>
            <person name="Cichocki N."/>
            <person name="Veneault-Fourrey C."/>
            <person name="LaButti K."/>
            <person name="Lindquist E.A."/>
            <person name="Lipzen A."/>
            <person name="Lundell T."/>
            <person name="Morin E."/>
            <person name="Murat C."/>
            <person name="Sun H."/>
            <person name="Tunlid A."/>
            <person name="Henrissat B."/>
            <person name="Grigoriev I.V."/>
            <person name="Hibbett D.S."/>
            <person name="Martin F."/>
            <person name="Nordberg H.P."/>
            <person name="Cantor M.N."/>
            <person name="Hua S.X."/>
        </authorList>
    </citation>
    <scope>NUCLEOTIDE SEQUENCE [LARGE SCALE GENOMIC DNA]</scope>
    <source>
        <strain evidence="2 3">MAFF 305830</strain>
    </source>
</reference>
<protein>
    <submittedName>
        <fullName evidence="2">Uncharacterized protein</fullName>
    </submittedName>
</protein>
<feature type="region of interest" description="Disordered" evidence="1">
    <location>
        <begin position="265"/>
        <end position="312"/>
    </location>
</feature>
<feature type="compositionally biased region" description="Low complexity" evidence="1">
    <location>
        <begin position="153"/>
        <end position="178"/>
    </location>
</feature>